<name>A0A9W6TVB1_9STRA</name>
<dbReference type="EMBL" id="BSXT01000188">
    <property type="protein sequence ID" value="GMF20174.1"/>
    <property type="molecule type" value="Genomic_DNA"/>
</dbReference>
<keyword evidence="4" id="KW-1185">Reference proteome</keyword>
<evidence type="ECO:0000313" key="4">
    <source>
        <dbReference type="Proteomes" id="UP001165121"/>
    </source>
</evidence>
<sequence>MITQTRAFHYRKMQICFNSWYKHFAQQKAFARKLTHFKQIFGIHPASSTVARAWCRWRYAARQTKYAAVLHRKYLLRTARRCWSHWKVFHAARNALRAWRHAAKTMATINNNLGMRIRFMRKCRLHAMQRRMLEEWKTLVNRRRSLQDRQSLFKHQLNRELEGVHWRSQEAARFRLGNWFRRWRSGHNKGSIFAWCHYRTRLLQIVLRLWWKTTIHSKQEQVLAAAQQTIGKLSYYHPPQQGYISYSRASNNQKQERKILKREPKVSALKPTNDARRESMRSMRRMLDPTEGQTYSKLYLDSGRDLSTSSSHGIGAKQQNTDTAASYANLGSDARDSNCGAINDFLEHRSKYNIVPKRVDVSLPLQTISSDTISNNQHQQCSDSYTAVHDDLRQHRETFALKNNAPKTQPKMAEMELPLFDDSESNLGQVCLKNSVQLTDVDNSPLDLPSHLPHKQPQNNVRHAAAKSVHFGTTPVVENLEFTTSSERAFKKLATNETFSTMLNPSQSLVPTQQGRSHASKMRPSIHKARIKVVHLSKIEARPLMDLLALSGSSEIEAIAEETLVDMKNEDELEWDSSIIREIVSAYADVTMARTNSNNERMKKTQSRLRICFQMVRDLALFQNDYYIDEMQKVYTTNFKEESIDLPSYELDADKRHEQARLELFLKQVVENHPSYRQYLEKQNLRPSIPLSALNWLAECHLRHHILLQKRTRIRPKKSKEYWIWEQMPEDMDTALEKLLPVITKYMRVLGQLFLRRAVQRSTTTAKPQDYRISTIAFISLMKQVRVFPQLFHRRELENAVRLSSCSSPETEELNFPEFIEALVRCSCSLRWGELGRSKDTAKENDTVVVIKFVMLIFAMEGHGTVLKKRTDDVSAILGFLGEQQKKKQAEKMFRFRNMLADNRCNRLPKKYQLPSVWNQVRLQFSPKTSLTRSPTKSHDTFDELTESWDGGSPCRTLTEPFVFDATTDQPFGLELSPIPSIESSNERHSEQLHVDSTTKKHKLNSENSGSYKTNLPSPKAGVCGMQRDFSVNRGIGSTLGVDQRERISINTIDNVYSEHREDNDSADQVEERPTDTLVQPYLLEPMEKDEFLRDILDSIGDVELILNQPKFVGGNCSNRGKCHKQETSVVTSAQPSPDDCIPSLIDLAADMFCHDHQPPTDIVSAAEYEVPIQDPMLNYLTDVERFTEKNKLGCDCRSVWGSIWTGTAFAGGVQLYAPYFLGYFYGLLICAFIVQAEQEIRPSEAFSSQAPVDKFGQVGNAEE</sequence>
<dbReference type="AlphaFoldDB" id="A0A9W6TVB1"/>
<dbReference type="Proteomes" id="UP001165121">
    <property type="component" value="Unassembled WGS sequence"/>
</dbReference>
<evidence type="ECO:0000313" key="3">
    <source>
        <dbReference type="EMBL" id="GMF20174.1"/>
    </source>
</evidence>
<gene>
    <name evidence="3" type="ORF">Pfra01_000232000</name>
</gene>
<feature type="compositionally biased region" description="Basic and acidic residues" evidence="1">
    <location>
        <begin position="985"/>
        <end position="999"/>
    </location>
</feature>
<evidence type="ECO:0000256" key="1">
    <source>
        <dbReference type="SAM" id="MobiDB-lite"/>
    </source>
</evidence>
<keyword evidence="2" id="KW-1133">Transmembrane helix</keyword>
<keyword evidence="2" id="KW-0812">Transmembrane</keyword>
<feature type="region of interest" description="Disordered" evidence="1">
    <location>
        <begin position="505"/>
        <end position="524"/>
    </location>
</feature>
<organism evidence="3 4">
    <name type="scientific">Phytophthora fragariaefolia</name>
    <dbReference type="NCBI Taxonomy" id="1490495"/>
    <lineage>
        <taxon>Eukaryota</taxon>
        <taxon>Sar</taxon>
        <taxon>Stramenopiles</taxon>
        <taxon>Oomycota</taxon>
        <taxon>Peronosporomycetes</taxon>
        <taxon>Peronosporales</taxon>
        <taxon>Peronosporaceae</taxon>
        <taxon>Phytophthora</taxon>
    </lineage>
</organism>
<protein>
    <submittedName>
        <fullName evidence="3">Unnamed protein product</fullName>
    </submittedName>
</protein>
<feature type="compositionally biased region" description="Polar residues" evidence="1">
    <location>
        <begin position="1006"/>
        <end position="1017"/>
    </location>
</feature>
<feature type="region of interest" description="Disordered" evidence="1">
    <location>
        <begin position="981"/>
        <end position="1020"/>
    </location>
</feature>
<dbReference type="OrthoDB" id="168382at2759"/>
<evidence type="ECO:0000256" key="2">
    <source>
        <dbReference type="SAM" id="Phobius"/>
    </source>
</evidence>
<proteinExistence type="predicted"/>
<reference evidence="3" key="1">
    <citation type="submission" date="2023-04" db="EMBL/GenBank/DDBJ databases">
        <title>Phytophthora fragariaefolia NBRC 109709.</title>
        <authorList>
            <person name="Ichikawa N."/>
            <person name="Sato H."/>
            <person name="Tonouchi N."/>
        </authorList>
    </citation>
    <scope>NUCLEOTIDE SEQUENCE</scope>
    <source>
        <strain evidence="3">NBRC 109709</strain>
    </source>
</reference>
<accession>A0A9W6TVB1</accession>
<feature type="transmembrane region" description="Helical" evidence="2">
    <location>
        <begin position="1217"/>
        <end position="1235"/>
    </location>
</feature>
<comment type="caution">
    <text evidence="3">The sequence shown here is derived from an EMBL/GenBank/DDBJ whole genome shotgun (WGS) entry which is preliminary data.</text>
</comment>
<feature type="compositionally biased region" description="Polar residues" evidence="1">
    <location>
        <begin position="505"/>
        <end position="517"/>
    </location>
</feature>
<keyword evidence="2" id="KW-0472">Membrane</keyword>